<dbReference type="GO" id="GO:0016787">
    <property type="term" value="F:hydrolase activity"/>
    <property type="evidence" value="ECO:0007669"/>
    <property type="project" value="UniProtKB-KW"/>
</dbReference>
<keyword evidence="3" id="KW-1185">Reference proteome</keyword>
<organism evidence="2 3">
    <name type="scientific">Chloracidobacterium sp. N</name>
    <dbReference type="NCBI Taxonomy" id="2821540"/>
    <lineage>
        <taxon>Bacteria</taxon>
        <taxon>Pseudomonadati</taxon>
        <taxon>Acidobacteriota</taxon>
        <taxon>Terriglobia</taxon>
        <taxon>Terriglobales</taxon>
        <taxon>Acidobacteriaceae</taxon>
        <taxon>Chloracidobacterium</taxon>
        <taxon>Chloracidobacterium aggregatum</taxon>
    </lineage>
</organism>
<gene>
    <name evidence="2" type="ORF">J8C05_04805</name>
</gene>
<dbReference type="RefSeq" id="WP_211423035.1">
    <property type="nucleotide sequence ID" value="NZ_CP072642.1"/>
</dbReference>
<protein>
    <submittedName>
        <fullName evidence="2">Alpha/beta fold hydrolase</fullName>
    </submittedName>
</protein>
<accession>A0ABX8B190</accession>
<dbReference type="EMBL" id="CP072642">
    <property type="protein sequence ID" value="QUV94768.1"/>
    <property type="molecule type" value="Genomic_DNA"/>
</dbReference>
<sequence length="287" mass="32513">MSSLAEAPVHALTSVWMWRGQRMHYARRGSGEPVLLIHSLNAAASAYEMRKVFLGLEDTFDVIAPDLPGFGASERRRMDYTANLYTDFILDFCRARIGIPCHVIASSLGAAYAIRAAGLAPELFRKLILIAPTGIRALADERPTRLRRTARNILFSPVGTLFFRVLSTRPVIRYFMTNQGFHDARCFTHEHADYLYRTMRAKNAKYAPIAFLTGMANCDISHTFGRLPQPVQLVWGRNARTTPARQAEDFLARKPETRLILFENCALLPHDEHADRFNQLARQFLSS</sequence>
<evidence type="ECO:0000313" key="3">
    <source>
        <dbReference type="Proteomes" id="UP000677668"/>
    </source>
</evidence>
<dbReference type="InterPro" id="IPR000073">
    <property type="entry name" value="AB_hydrolase_1"/>
</dbReference>
<dbReference type="PANTHER" id="PTHR46438">
    <property type="entry name" value="ALPHA/BETA-HYDROLASES SUPERFAMILY PROTEIN"/>
    <property type="match status" value="1"/>
</dbReference>
<dbReference type="PRINTS" id="PR00111">
    <property type="entry name" value="ABHYDROLASE"/>
</dbReference>
<dbReference type="SUPFAM" id="SSF53474">
    <property type="entry name" value="alpha/beta-Hydrolases"/>
    <property type="match status" value="1"/>
</dbReference>
<reference evidence="2 3" key="1">
    <citation type="submission" date="2021-03" db="EMBL/GenBank/DDBJ databases">
        <title>Genomic and phenotypic characterization of Chloracidobacterium isolates provides evidence for multiple species.</title>
        <authorList>
            <person name="Saini M.K."/>
            <person name="Costas A.M.G."/>
            <person name="Tank M."/>
            <person name="Bryant D.A."/>
        </authorList>
    </citation>
    <scope>NUCLEOTIDE SEQUENCE [LARGE SCALE GENOMIC DNA]</scope>
    <source>
        <strain evidence="2 3">N</strain>
    </source>
</reference>
<name>A0ABX8B190_9BACT</name>
<dbReference type="PANTHER" id="PTHR46438:SF2">
    <property type="entry name" value="ALPHA_BETA-HYDROLASES SUPERFAMILY PROTEIN"/>
    <property type="match status" value="1"/>
</dbReference>
<feature type="domain" description="AB hydrolase-1" evidence="1">
    <location>
        <begin position="34"/>
        <end position="279"/>
    </location>
</feature>
<proteinExistence type="predicted"/>
<dbReference type="Pfam" id="PF12697">
    <property type="entry name" value="Abhydrolase_6"/>
    <property type="match status" value="1"/>
</dbReference>
<evidence type="ECO:0000259" key="1">
    <source>
        <dbReference type="Pfam" id="PF12697"/>
    </source>
</evidence>
<keyword evidence="2" id="KW-0378">Hydrolase</keyword>
<dbReference type="InterPro" id="IPR029058">
    <property type="entry name" value="AB_hydrolase_fold"/>
</dbReference>
<evidence type="ECO:0000313" key="2">
    <source>
        <dbReference type="EMBL" id="QUV94768.1"/>
    </source>
</evidence>
<dbReference type="Gene3D" id="3.40.50.1820">
    <property type="entry name" value="alpha/beta hydrolase"/>
    <property type="match status" value="1"/>
</dbReference>
<dbReference type="Proteomes" id="UP000677668">
    <property type="component" value="Chromosome 1"/>
</dbReference>